<accession>A0A218VVT2</accession>
<evidence type="ECO:0000313" key="2">
    <source>
        <dbReference type="EMBL" id="OWM64121.1"/>
    </source>
</evidence>
<gene>
    <name evidence="2" type="ORF">CDL15_Pgr018692</name>
</gene>
<evidence type="ECO:0000313" key="3">
    <source>
        <dbReference type="Proteomes" id="UP000197138"/>
    </source>
</evidence>
<feature type="compositionally biased region" description="Low complexity" evidence="1">
    <location>
        <begin position="30"/>
        <end position="40"/>
    </location>
</feature>
<name>A0A218VVT2_PUNGR</name>
<reference evidence="3" key="1">
    <citation type="journal article" date="2017" name="Plant J.">
        <title>The pomegranate (Punica granatum L.) genome and the genomics of punicalagin biosynthesis.</title>
        <authorList>
            <person name="Qin G."/>
            <person name="Xu C."/>
            <person name="Ming R."/>
            <person name="Tang H."/>
            <person name="Guyot R."/>
            <person name="Kramer E.M."/>
            <person name="Hu Y."/>
            <person name="Yi X."/>
            <person name="Qi Y."/>
            <person name="Xu X."/>
            <person name="Gao Z."/>
            <person name="Pan H."/>
            <person name="Jian J."/>
            <person name="Tian Y."/>
            <person name="Yue Z."/>
            <person name="Xu Y."/>
        </authorList>
    </citation>
    <scope>NUCLEOTIDE SEQUENCE [LARGE SCALE GENOMIC DNA]</scope>
    <source>
        <strain evidence="3">cv. Dabenzi</strain>
    </source>
</reference>
<feature type="compositionally biased region" description="Basic and acidic residues" evidence="1">
    <location>
        <begin position="1"/>
        <end position="24"/>
    </location>
</feature>
<organism evidence="2 3">
    <name type="scientific">Punica granatum</name>
    <name type="common">Pomegranate</name>
    <dbReference type="NCBI Taxonomy" id="22663"/>
    <lineage>
        <taxon>Eukaryota</taxon>
        <taxon>Viridiplantae</taxon>
        <taxon>Streptophyta</taxon>
        <taxon>Embryophyta</taxon>
        <taxon>Tracheophyta</taxon>
        <taxon>Spermatophyta</taxon>
        <taxon>Magnoliopsida</taxon>
        <taxon>eudicotyledons</taxon>
        <taxon>Gunneridae</taxon>
        <taxon>Pentapetalae</taxon>
        <taxon>rosids</taxon>
        <taxon>malvids</taxon>
        <taxon>Myrtales</taxon>
        <taxon>Lythraceae</taxon>
        <taxon>Punica</taxon>
    </lineage>
</organism>
<comment type="caution">
    <text evidence="2">The sequence shown here is derived from an EMBL/GenBank/DDBJ whole genome shotgun (WGS) entry which is preliminary data.</text>
</comment>
<sequence length="117" mass="13126">MMEKGCSTKDRKQRQEFENSRRQEQNTMHGGTTQETGAGAADEKARKVAGIGHPVAGRRQHQREQHGWAVGRRGWTQSREADWTQGDDSYEISRQNGKSRKEGRGEAGMLAIEVCAQ</sequence>
<dbReference type="AlphaFoldDB" id="A0A218VVT2"/>
<dbReference type="Proteomes" id="UP000197138">
    <property type="component" value="Unassembled WGS sequence"/>
</dbReference>
<evidence type="ECO:0000256" key="1">
    <source>
        <dbReference type="SAM" id="MobiDB-lite"/>
    </source>
</evidence>
<feature type="region of interest" description="Disordered" evidence="1">
    <location>
        <begin position="1"/>
        <end position="107"/>
    </location>
</feature>
<dbReference type="EMBL" id="MTKT01005815">
    <property type="protein sequence ID" value="OWM64121.1"/>
    <property type="molecule type" value="Genomic_DNA"/>
</dbReference>
<protein>
    <submittedName>
        <fullName evidence="2">Uncharacterized protein</fullName>
    </submittedName>
</protein>
<proteinExistence type="predicted"/>